<accession>A0ABQ1IYJ3</accession>
<reference evidence="2" key="1">
    <citation type="journal article" date="2019" name="Int. J. Syst. Evol. Microbiol.">
        <title>The Global Catalogue of Microorganisms (GCM) 10K type strain sequencing project: providing services to taxonomists for standard genome sequencing and annotation.</title>
        <authorList>
            <consortium name="The Broad Institute Genomics Platform"/>
            <consortium name="The Broad Institute Genome Sequencing Center for Infectious Disease"/>
            <person name="Wu L."/>
            <person name="Ma J."/>
        </authorList>
    </citation>
    <scope>NUCLEOTIDE SEQUENCE [LARGE SCALE GENOMIC DNA]</scope>
    <source>
        <strain evidence="2">CGMCC 1.10188</strain>
    </source>
</reference>
<evidence type="ECO:0000313" key="2">
    <source>
        <dbReference type="Proteomes" id="UP000603352"/>
    </source>
</evidence>
<keyword evidence="2" id="KW-1185">Reference proteome</keyword>
<evidence type="ECO:0008006" key="3">
    <source>
        <dbReference type="Google" id="ProtNLM"/>
    </source>
</evidence>
<dbReference type="RefSeq" id="WP_188581240.1">
    <property type="nucleotide sequence ID" value="NZ_BMDZ01000061.1"/>
</dbReference>
<evidence type="ECO:0000313" key="1">
    <source>
        <dbReference type="EMBL" id="GGB55273.1"/>
    </source>
</evidence>
<sequence length="96" mass="9721">MSDDSPRLLVEMLAADRRLADSLAREADPAARLALLQAAASLRGLDIAPDVLARFQAAEGAVAADGAIDDAALEGVTGGAGIDWTSVAQGYLSGGR</sequence>
<comment type="caution">
    <text evidence="1">The sequence shown here is derived from an EMBL/GenBank/DDBJ whole genome shotgun (WGS) entry which is preliminary data.</text>
</comment>
<protein>
    <recommendedName>
        <fullName evidence="3">Nif11 domain-containing protein</fullName>
    </recommendedName>
</protein>
<proteinExistence type="predicted"/>
<gene>
    <name evidence="1" type="ORF">GCM10011505_40310</name>
</gene>
<organism evidence="1 2">
    <name type="scientific">Tistrella bauzanensis</name>
    <dbReference type="NCBI Taxonomy" id="657419"/>
    <lineage>
        <taxon>Bacteria</taxon>
        <taxon>Pseudomonadati</taxon>
        <taxon>Pseudomonadota</taxon>
        <taxon>Alphaproteobacteria</taxon>
        <taxon>Geminicoccales</taxon>
        <taxon>Geminicoccaceae</taxon>
        <taxon>Tistrella</taxon>
    </lineage>
</organism>
<dbReference type="Proteomes" id="UP000603352">
    <property type="component" value="Unassembled WGS sequence"/>
</dbReference>
<dbReference type="EMBL" id="BMDZ01000061">
    <property type="protein sequence ID" value="GGB55273.1"/>
    <property type="molecule type" value="Genomic_DNA"/>
</dbReference>
<name>A0ABQ1IYJ3_9PROT</name>